<organism evidence="2 3">
    <name type="scientific">Paludibacterium denitrificans</name>
    <dbReference type="NCBI Taxonomy" id="2675226"/>
    <lineage>
        <taxon>Bacteria</taxon>
        <taxon>Pseudomonadati</taxon>
        <taxon>Pseudomonadota</taxon>
        <taxon>Betaproteobacteria</taxon>
        <taxon>Neisseriales</taxon>
        <taxon>Chromobacteriaceae</taxon>
        <taxon>Paludibacterium</taxon>
    </lineage>
</organism>
<dbReference type="Gene3D" id="3.40.50.2000">
    <property type="entry name" value="Glycogen Phosphorylase B"/>
    <property type="match status" value="1"/>
</dbReference>
<dbReference type="GO" id="GO:0016740">
    <property type="term" value="F:transferase activity"/>
    <property type="evidence" value="ECO:0007669"/>
    <property type="project" value="UniProtKB-KW"/>
</dbReference>
<comment type="caution">
    <text evidence="2">The sequence shown here is derived from an EMBL/GenBank/DDBJ whole genome shotgun (WGS) entry which is preliminary data.</text>
</comment>
<keyword evidence="3" id="KW-1185">Reference proteome</keyword>
<evidence type="ECO:0000313" key="3">
    <source>
        <dbReference type="Proteomes" id="UP000446658"/>
    </source>
</evidence>
<name>A0A844GCE4_9NEIS</name>
<dbReference type="PANTHER" id="PTHR12526">
    <property type="entry name" value="GLYCOSYLTRANSFERASE"/>
    <property type="match status" value="1"/>
</dbReference>
<evidence type="ECO:0000256" key="1">
    <source>
        <dbReference type="SAM" id="MobiDB-lite"/>
    </source>
</evidence>
<keyword evidence="2" id="KW-0808">Transferase</keyword>
<evidence type="ECO:0000313" key="2">
    <source>
        <dbReference type="EMBL" id="MTD33319.1"/>
    </source>
</evidence>
<dbReference type="Pfam" id="PF13692">
    <property type="entry name" value="Glyco_trans_1_4"/>
    <property type="match status" value="1"/>
</dbReference>
<sequence>MPQPAADSFTPSCHGCWPHLANESTVAFGYGRTAGAAQGRRPIDSRRQKTAGTGCASGSPGLLSEGPERPVLERLIRQHDLADSVRLLGLVDDMPAFYQNIDLFVMTSMHESLSLVCLEAMAWGLPVIAQCVDGIVEVVPNGQAGMLLPATLTIAEYAALTGASTAFARQVYDPLRDQLVVSQLLSPDDMADAVVRYRENTDLYMLHSKSALSLSKKWPGHSDFIGCIYTSLLRYL</sequence>
<dbReference type="Proteomes" id="UP000446658">
    <property type="component" value="Unassembled WGS sequence"/>
</dbReference>
<reference evidence="2 3" key="1">
    <citation type="submission" date="2019-11" db="EMBL/GenBank/DDBJ databases">
        <title>Draft genome sequence of Paludibacterium sp. dN18-1.</title>
        <authorList>
            <person name="Im W.-T."/>
        </authorList>
    </citation>
    <scope>NUCLEOTIDE SEQUENCE [LARGE SCALE GENOMIC DNA]</scope>
    <source>
        <strain evidence="3">dN 18-1</strain>
    </source>
</reference>
<feature type="region of interest" description="Disordered" evidence="1">
    <location>
        <begin position="38"/>
        <end position="63"/>
    </location>
</feature>
<dbReference type="EMBL" id="WLYX01000001">
    <property type="protein sequence ID" value="MTD33319.1"/>
    <property type="molecule type" value="Genomic_DNA"/>
</dbReference>
<protein>
    <submittedName>
        <fullName evidence="2">Glycosyltransferase</fullName>
    </submittedName>
</protein>
<gene>
    <name evidence="2" type="ORF">GKE73_09795</name>
</gene>
<dbReference type="AlphaFoldDB" id="A0A844GCE4"/>
<accession>A0A844GCE4</accession>
<dbReference type="SUPFAM" id="SSF53756">
    <property type="entry name" value="UDP-Glycosyltransferase/glycogen phosphorylase"/>
    <property type="match status" value="1"/>
</dbReference>
<proteinExistence type="predicted"/>